<proteinExistence type="predicted"/>
<keyword evidence="4" id="KW-1185">Reference proteome</keyword>
<dbReference type="RefSeq" id="WP_271175255.1">
    <property type="nucleotide sequence ID" value="NZ_BAAAJO010000001.1"/>
</dbReference>
<dbReference type="Pfam" id="PF07179">
    <property type="entry name" value="SseB"/>
    <property type="match status" value="2"/>
</dbReference>
<feature type="domain" description="SseB protein N-terminal" evidence="2">
    <location>
        <begin position="194"/>
        <end position="291"/>
    </location>
</feature>
<dbReference type="InterPro" id="IPR009839">
    <property type="entry name" value="SseB_N"/>
</dbReference>
<comment type="caution">
    <text evidence="3">The sequence shown here is derived from an EMBL/GenBank/DDBJ whole genome shotgun (WGS) entry which is preliminary data.</text>
</comment>
<dbReference type="EMBL" id="BSEN01000001">
    <property type="protein sequence ID" value="GLJ74548.1"/>
    <property type="molecule type" value="Genomic_DNA"/>
</dbReference>
<evidence type="ECO:0000313" key="4">
    <source>
        <dbReference type="Proteomes" id="UP001142372"/>
    </source>
</evidence>
<organism evidence="3 4">
    <name type="scientific">Leifsonia poae</name>
    <dbReference type="NCBI Taxonomy" id="110933"/>
    <lineage>
        <taxon>Bacteria</taxon>
        <taxon>Bacillati</taxon>
        <taxon>Actinomycetota</taxon>
        <taxon>Actinomycetes</taxon>
        <taxon>Micrococcales</taxon>
        <taxon>Microbacteriaceae</taxon>
        <taxon>Leifsonia</taxon>
    </lineage>
</organism>
<name>A0A9W6LXV4_9MICO</name>
<evidence type="ECO:0000313" key="3">
    <source>
        <dbReference type="EMBL" id="GLJ74548.1"/>
    </source>
</evidence>
<accession>A0A9W6LXV4</accession>
<gene>
    <name evidence="3" type="ORF">GCM10017584_01210</name>
</gene>
<dbReference type="Proteomes" id="UP001142372">
    <property type="component" value="Unassembled WGS sequence"/>
</dbReference>
<protein>
    <recommendedName>
        <fullName evidence="2">SseB protein N-terminal domain-containing protein</fullName>
    </recommendedName>
</protein>
<reference evidence="3" key="2">
    <citation type="submission" date="2023-01" db="EMBL/GenBank/DDBJ databases">
        <authorList>
            <person name="Sun Q."/>
            <person name="Evtushenko L."/>
        </authorList>
    </citation>
    <scope>NUCLEOTIDE SEQUENCE</scope>
    <source>
        <strain evidence="3">VKM Ac-1401</strain>
    </source>
</reference>
<evidence type="ECO:0000256" key="1">
    <source>
        <dbReference type="SAM" id="MobiDB-lite"/>
    </source>
</evidence>
<dbReference type="AlphaFoldDB" id="A0A9W6LXV4"/>
<evidence type="ECO:0000259" key="2">
    <source>
        <dbReference type="Pfam" id="PF07179"/>
    </source>
</evidence>
<feature type="region of interest" description="Disordered" evidence="1">
    <location>
        <begin position="1"/>
        <end position="36"/>
    </location>
</feature>
<sequence>MDDMLGQEQPTATDDGGDVGLFSRGKKTVQPPAPPAEQKLVRNEPLQAALQAWSTAKDARRFAGVLRQCATGELLLDGTGSTLADPARGFQQGDTLAIGYRTDEHGRRLLLAFTSNERLADYHEGAAVLSFAQPAASTLAQAAEEPYDGIAIDPGSDGLCIAYADEIRRHLTDEPALNEELKAALVTRTLPWDDLLDVIGRTRTVFIATQEARDESGAITGISVPTVDGKNGETYAIAFTSPAEVWAWAPPFDAHPTGFSNIARAALEDGTDGVVLNPAGQSVLIAPDELARFAR</sequence>
<feature type="domain" description="SseB protein N-terminal" evidence="2">
    <location>
        <begin position="46"/>
        <end position="161"/>
    </location>
</feature>
<reference evidence="3" key="1">
    <citation type="journal article" date="2014" name="Int. J. Syst. Evol. Microbiol.">
        <title>Complete genome sequence of Corynebacterium casei LMG S-19264T (=DSM 44701T), isolated from a smear-ripened cheese.</title>
        <authorList>
            <consortium name="US DOE Joint Genome Institute (JGI-PGF)"/>
            <person name="Walter F."/>
            <person name="Albersmeier A."/>
            <person name="Kalinowski J."/>
            <person name="Ruckert C."/>
        </authorList>
    </citation>
    <scope>NUCLEOTIDE SEQUENCE</scope>
    <source>
        <strain evidence="3">VKM Ac-1401</strain>
    </source>
</reference>